<keyword evidence="3" id="KW-1185">Reference proteome</keyword>
<accession>A0A9P8CED0</accession>
<dbReference type="EMBL" id="MU254101">
    <property type="protein sequence ID" value="KAG9242191.1"/>
    <property type="molecule type" value="Genomic_DNA"/>
</dbReference>
<dbReference type="OrthoDB" id="5396786at2759"/>
<sequence length="613" mass="66676">MASSVDAIAAITDSLPPKTDYLTYLTILESHISPEILPKLNELLQDVELTQNIGWDLIHLLLPVPGAEACLTTISRLGNPREVVLKVTEALQILDLDDQEDEDEEERQEIKPEATEPTGVERFCLLLKLLAIVHPRIKTKYPSRFLSTTLMTVLSTYRPSNQATIAVISFAHTISGKKRPPLPGRKSSLNIPSASNGDARPSAPDPEAEDEEPEEAAIQAKLLQSFVTHILEEYINTNPLEWAARLQEFLEPCKIVTGKKSVGESFKEDPALVSRDEIAGQLVALSRDLGLSGYPLLFEALYKEDPTGAEDDGEDIYPTSPSAIPLSQAGALFIITSLIFSSVVFGSKKPLPSISIFPDHAKLVEHFISASGSTTIGNDPPGIPDAILTIGIHLESTNAFVNTPLPDSTYLQHLQTLSLLSAHSLSPTHRYAAHILTSSLLHAHPTDRTRLTFITDTLESCPFEALKASAVSWLKEEMIIAHERANENAFSSPVALAAAQPYLFPDTSALEEGGDEEVIQELAQSWPFHMAVLNFLVFVTGEGYKHLVPPGMMGVVEEIYLAPLKKAQVQAVEALEGGAETELGRSKEAVGMELELLGERISVCVERIEGGGA</sequence>
<reference evidence="2" key="1">
    <citation type="journal article" date="2021" name="IMA Fungus">
        <title>Genomic characterization of three marine fungi, including Emericellopsis atlantica sp. nov. with signatures of a generalist lifestyle and marine biomass degradation.</title>
        <authorList>
            <person name="Hagestad O.C."/>
            <person name="Hou L."/>
            <person name="Andersen J.H."/>
            <person name="Hansen E.H."/>
            <person name="Altermark B."/>
            <person name="Li C."/>
            <person name="Kuhnert E."/>
            <person name="Cox R.J."/>
            <person name="Crous P.W."/>
            <person name="Spatafora J.W."/>
            <person name="Lail K."/>
            <person name="Amirebrahimi M."/>
            <person name="Lipzen A."/>
            <person name="Pangilinan J."/>
            <person name="Andreopoulos W."/>
            <person name="Hayes R.D."/>
            <person name="Ng V."/>
            <person name="Grigoriev I.V."/>
            <person name="Jackson S.A."/>
            <person name="Sutton T.D.S."/>
            <person name="Dobson A.D.W."/>
            <person name="Rama T."/>
        </authorList>
    </citation>
    <scope>NUCLEOTIDE SEQUENCE</scope>
    <source>
        <strain evidence="2">TRa3180A</strain>
    </source>
</reference>
<name>A0A9P8CED0_9HELO</name>
<feature type="region of interest" description="Disordered" evidence="1">
    <location>
        <begin position="178"/>
        <end position="215"/>
    </location>
</feature>
<dbReference type="PANTHER" id="PTHR28020:SF1">
    <property type="entry name" value="YAP1-BINDING PROTEIN 1-RELATED"/>
    <property type="match status" value="1"/>
</dbReference>
<feature type="compositionally biased region" description="Acidic residues" evidence="1">
    <location>
        <begin position="206"/>
        <end position="215"/>
    </location>
</feature>
<proteinExistence type="predicted"/>
<dbReference type="InterPro" id="IPR040347">
    <property type="entry name" value="YBP1/2"/>
</dbReference>
<dbReference type="GO" id="GO:0005737">
    <property type="term" value="C:cytoplasm"/>
    <property type="evidence" value="ECO:0007669"/>
    <property type="project" value="TreeGrafter"/>
</dbReference>
<dbReference type="InterPro" id="IPR013877">
    <property type="entry name" value="YAP-bd/ALF4/Glomulin"/>
</dbReference>
<organism evidence="2 3">
    <name type="scientific">Calycina marina</name>
    <dbReference type="NCBI Taxonomy" id="1763456"/>
    <lineage>
        <taxon>Eukaryota</taxon>
        <taxon>Fungi</taxon>
        <taxon>Dikarya</taxon>
        <taxon>Ascomycota</taxon>
        <taxon>Pezizomycotina</taxon>
        <taxon>Leotiomycetes</taxon>
        <taxon>Helotiales</taxon>
        <taxon>Pezizellaceae</taxon>
        <taxon>Calycina</taxon>
    </lineage>
</organism>
<feature type="compositionally biased region" description="Polar residues" evidence="1">
    <location>
        <begin position="187"/>
        <end position="196"/>
    </location>
</feature>
<protein>
    <submittedName>
        <fullName evidence="2">YAP-binding/ALF4/Glomulin</fullName>
    </submittedName>
</protein>
<dbReference type="Pfam" id="PF08568">
    <property type="entry name" value="Kinetochor_Ybp2"/>
    <property type="match status" value="1"/>
</dbReference>
<comment type="caution">
    <text evidence="2">The sequence shown here is derived from an EMBL/GenBank/DDBJ whole genome shotgun (WGS) entry which is preliminary data.</text>
</comment>
<feature type="compositionally biased region" description="Acidic residues" evidence="1">
    <location>
        <begin position="96"/>
        <end position="107"/>
    </location>
</feature>
<feature type="region of interest" description="Disordered" evidence="1">
    <location>
        <begin position="96"/>
        <end position="115"/>
    </location>
</feature>
<dbReference type="PANTHER" id="PTHR28020">
    <property type="entry name" value="YAP1-BINDING PROTEIN 1-RELATED"/>
    <property type="match status" value="1"/>
</dbReference>
<evidence type="ECO:0000313" key="3">
    <source>
        <dbReference type="Proteomes" id="UP000887226"/>
    </source>
</evidence>
<dbReference type="GO" id="GO:0034599">
    <property type="term" value="P:cellular response to oxidative stress"/>
    <property type="evidence" value="ECO:0007669"/>
    <property type="project" value="InterPro"/>
</dbReference>
<evidence type="ECO:0000256" key="1">
    <source>
        <dbReference type="SAM" id="MobiDB-lite"/>
    </source>
</evidence>
<gene>
    <name evidence="2" type="ORF">BJ878DRAFT_426460</name>
</gene>
<dbReference type="Proteomes" id="UP000887226">
    <property type="component" value="Unassembled WGS sequence"/>
</dbReference>
<dbReference type="AlphaFoldDB" id="A0A9P8CED0"/>
<evidence type="ECO:0000313" key="2">
    <source>
        <dbReference type="EMBL" id="KAG9242191.1"/>
    </source>
</evidence>